<dbReference type="OrthoDB" id="429841at2759"/>
<organism evidence="13 14">
    <name type="scientific">Gigaspora margarita</name>
    <dbReference type="NCBI Taxonomy" id="4874"/>
    <lineage>
        <taxon>Eukaryota</taxon>
        <taxon>Fungi</taxon>
        <taxon>Fungi incertae sedis</taxon>
        <taxon>Mucoromycota</taxon>
        <taxon>Glomeromycotina</taxon>
        <taxon>Glomeromycetes</taxon>
        <taxon>Diversisporales</taxon>
        <taxon>Gigasporaceae</taxon>
        <taxon>Gigaspora</taxon>
    </lineage>
</organism>
<protein>
    <submittedName>
        <fullName evidence="13">C2h2 finger and ankyrin domain protein</fullName>
    </submittedName>
</protein>
<evidence type="ECO:0000256" key="5">
    <source>
        <dbReference type="ARBA" id="ARBA00022737"/>
    </source>
</evidence>
<dbReference type="GO" id="GO:0005737">
    <property type="term" value="C:cytoplasm"/>
    <property type="evidence" value="ECO:0007669"/>
    <property type="project" value="UniProtKB-SubCell"/>
</dbReference>
<dbReference type="GO" id="GO:0004519">
    <property type="term" value="F:endonuclease activity"/>
    <property type="evidence" value="ECO:0007669"/>
    <property type="project" value="UniProtKB-KW"/>
</dbReference>
<keyword evidence="4 10" id="KW-0540">Nuclease</keyword>
<evidence type="ECO:0000256" key="9">
    <source>
        <dbReference type="ARBA" id="ARBA00023054"/>
    </source>
</evidence>
<comment type="similarity">
    <text evidence="2 10">Belongs to the ANKZF1/VMS1 family.</text>
</comment>
<dbReference type="AlphaFoldDB" id="A0A8H4AT44"/>
<evidence type="ECO:0000256" key="11">
    <source>
        <dbReference type="SAM" id="MobiDB-lite"/>
    </source>
</evidence>
<dbReference type="GO" id="GO:0016787">
    <property type="term" value="F:hydrolase activity"/>
    <property type="evidence" value="ECO:0007669"/>
    <property type="project" value="UniProtKB-KW"/>
</dbReference>
<evidence type="ECO:0000256" key="3">
    <source>
        <dbReference type="ARBA" id="ARBA00022490"/>
    </source>
</evidence>
<evidence type="ECO:0000256" key="10">
    <source>
        <dbReference type="PROSITE-ProRule" id="PRU01389"/>
    </source>
</evidence>
<dbReference type="GO" id="GO:0036503">
    <property type="term" value="P:ERAD pathway"/>
    <property type="evidence" value="ECO:0007669"/>
    <property type="project" value="TreeGrafter"/>
</dbReference>
<keyword evidence="8" id="KW-0040">ANK repeat</keyword>
<evidence type="ECO:0000256" key="6">
    <source>
        <dbReference type="ARBA" id="ARBA00022759"/>
    </source>
</evidence>
<evidence type="ECO:0000256" key="7">
    <source>
        <dbReference type="ARBA" id="ARBA00022801"/>
    </source>
</evidence>
<proteinExistence type="inferred from homology"/>
<dbReference type="PANTHER" id="PTHR16036">
    <property type="entry name" value="ANKYRIN REPEAT AND ZINC FINGER DOMAIN-CONTAINING PROTEIN 1"/>
    <property type="match status" value="1"/>
</dbReference>
<evidence type="ECO:0000256" key="2">
    <source>
        <dbReference type="ARBA" id="ARBA00009262"/>
    </source>
</evidence>
<dbReference type="EMBL" id="WTPW01000251">
    <property type="protein sequence ID" value="KAF0530323.1"/>
    <property type="molecule type" value="Genomic_DNA"/>
</dbReference>
<name>A0A8H4AT44_GIGMA</name>
<feature type="active site" evidence="10">
    <location>
        <position position="259"/>
    </location>
</feature>
<evidence type="ECO:0000313" key="13">
    <source>
        <dbReference type="EMBL" id="KAF0530323.1"/>
    </source>
</evidence>
<accession>A0A8H4AT44</accession>
<sequence length="368" mass="42395">MEFKSLSARQLKIFSLPEEILSSLCKPEAFFEEKSIVEDAVTVVNNEHFKPSCLACGILSFDTFEQQRAHYKLEWHRFNVKRRAINLDAGRTHYIPTSEQKFEELMNECLSSVSGSESECSDTSLQDDISTLVDELQSVDLEKDDVPDKDILRSSKPIFWFTCPNVLPDDVYLGVHKHVLKDRGNNPNTIMEDIKRLQVKSDTNQPRYWTMFMASGGYFAGLVLDITKNANVIDIDEVKVHVNKTFHRYTTRRKQGGSQANNDNSKGKAKSAGAELRRYNESALQRDIRMLFEQWKPLIDQSELIFVHAPGMNKNTFFHYDGAVLRKDDPRIRSIPFSTRRATFTELKRCFMEFITVKVSKMNENAPE</sequence>
<keyword evidence="6 10" id="KW-0255">Endonuclease</keyword>
<evidence type="ECO:0000256" key="4">
    <source>
        <dbReference type="ARBA" id="ARBA00022722"/>
    </source>
</evidence>
<evidence type="ECO:0000256" key="1">
    <source>
        <dbReference type="ARBA" id="ARBA00004496"/>
    </source>
</evidence>
<keyword evidence="5" id="KW-0677">Repeat</keyword>
<comment type="subcellular location">
    <subcellularLocation>
        <location evidence="1">Cytoplasm</location>
    </subcellularLocation>
</comment>
<evidence type="ECO:0000313" key="14">
    <source>
        <dbReference type="Proteomes" id="UP000439903"/>
    </source>
</evidence>
<keyword evidence="9" id="KW-0175">Coiled coil</keyword>
<keyword evidence="7 10" id="KW-0378">Hydrolase</keyword>
<keyword evidence="3 10" id="KW-0963">Cytoplasm</keyword>
<dbReference type="Pfam" id="PF18826">
    <property type="entry name" value="bVLRF1"/>
    <property type="match status" value="1"/>
</dbReference>
<feature type="region of interest" description="Disordered" evidence="11">
    <location>
        <begin position="249"/>
        <end position="275"/>
    </location>
</feature>
<dbReference type="InterPro" id="IPR041175">
    <property type="entry name" value="VLRF1/Vms1"/>
</dbReference>
<dbReference type="Proteomes" id="UP000439903">
    <property type="component" value="Unassembled WGS sequence"/>
</dbReference>
<dbReference type="PROSITE" id="PS52044">
    <property type="entry name" value="VLRF1"/>
    <property type="match status" value="1"/>
</dbReference>
<comment type="caution">
    <text evidence="13">The sequence shown here is derived from an EMBL/GenBank/DDBJ whole genome shotgun (WGS) entry which is preliminary data.</text>
</comment>
<reference evidence="13 14" key="1">
    <citation type="journal article" date="2019" name="Environ. Microbiol.">
        <title>At the nexus of three kingdoms: the genome of the mycorrhizal fungus Gigaspora margarita provides insights into plant, endobacterial and fungal interactions.</title>
        <authorList>
            <person name="Venice F."/>
            <person name="Ghignone S."/>
            <person name="Salvioli di Fossalunga A."/>
            <person name="Amselem J."/>
            <person name="Novero M."/>
            <person name="Xianan X."/>
            <person name="Sedzielewska Toro K."/>
            <person name="Morin E."/>
            <person name="Lipzen A."/>
            <person name="Grigoriev I.V."/>
            <person name="Henrissat B."/>
            <person name="Martin F.M."/>
            <person name="Bonfante P."/>
        </authorList>
    </citation>
    <scope>NUCLEOTIDE SEQUENCE [LARGE SCALE GENOMIC DNA]</scope>
    <source>
        <strain evidence="13 14">BEG34</strain>
    </source>
</reference>
<dbReference type="PANTHER" id="PTHR16036:SF2">
    <property type="entry name" value="TRNA ENDONUCLEASE ANKZF1"/>
    <property type="match status" value="1"/>
</dbReference>
<evidence type="ECO:0000259" key="12">
    <source>
        <dbReference type="PROSITE" id="PS52044"/>
    </source>
</evidence>
<keyword evidence="14" id="KW-1185">Reference proteome</keyword>
<comment type="domain">
    <text evidence="10">The VLRF1 domain mediates binding to the 60S ribosomal subunit.</text>
</comment>
<gene>
    <name evidence="13" type="ORF">F8M41_012302</name>
</gene>
<feature type="domain" description="VLRF1" evidence="12">
    <location>
        <begin position="205"/>
        <end position="357"/>
    </location>
</feature>
<dbReference type="InterPro" id="IPR047139">
    <property type="entry name" value="ANKZ1/VMS1"/>
</dbReference>
<evidence type="ECO:0000256" key="8">
    <source>
        <dbReference type="ARBA" id="ARBA00023043"/>
    </source>
</evidence>